<accession>F0SDI4</accession>
<dbReference type="InterPro" id="IPR023090">
    <property type="entry name" value="UPF0702_alpha/beta_dom_sf"/>
</dbReference>
<feature type="domain" description="YetF C-terminal" evidence="8">
    <location>
        <begin position="98"/>
        <end position="167"/>
    </location>
</feature>
<keyword evidence="5 7" id="KW-1133">Transmembrane helix</keyword>
<dbReference type="Pfam" id="PF04239">
    <property type="entry name" value="DUF421"/>
    <property type="match status" value="1"/>
</dbReference>
<gene>
    <name evidence="9" type="ordered locus">Pedsa_3433</name>
</gene>
<dbReference type="HOGENOM" id="CLU_089304_0_0_10"/>
<evidence type="ECO:0000256" key="6">
    <source>
        <dbReference type="ARBA" id="ARBA00023136"/>
    </source>
</evidence>
<dbReference type="eggNOG" id="COG2323">
    <property type="taxonomic scope" value="Bacteria"/>
</dbReference>
<feature type="transmembrane region" description="Helical" evidence="7">
    <location>
        <begin position="50"/>
        <end position="69"/>
    </location>
</feature>
<keyword evidence="3" id="KW-1003">Cell membrane</keyword>
<dbReference type="PANTHER" id="PTHR34582">
    <property type="entry name" value="UPF0702 TRANSMEMBRANE PROTEIN YCAP"/>
    <property type="match status" value="1"/>
</dbReference>
<dbReference type="OrthoDB" id="6538282at2"/>
<dbReference type="Gene3D" id="3.30.240.20">
    <property type="entry name" value="bsu07140 like domains"/>
    <property type="match status" value="1"/>
</dbReference>
<dbReference type="AlphaFoldDB" id="F0SDI4"/>
<evidence type="ECO:0000256" key="7">
    <source>
        <dbReference type="SAM" id="Phobius"/>
    </source>
</evidence>
<comment type="subcellular location">
    <subcellularLocation>
        <location evidence="1">Cell membrane</location>
        <topology evidence="1">Multi-pass membrane protein</topology>
    </subcellularLocation>
</comment>
<dbReference type="KEGG" id="psn:Pedsa_3433"/>
<evidence type="ECO:0000256" key="2">
    <source>
        <dbReference type="ARBA" id="ARBA00006448"/>
    </source>
</evidence>
<reference evidence="9 10" key="1">
    <citation type="journal article" date="2011" name="Stand. Genomic Sci.">
        <title>Complete genome sequence of the gliding, heparinolytic Pedobacter saltans type strain (113).</title>
        <authorList>
            <person name="Liolios K."/>
            <person name="Sikorski J."/>
            <person name="Lu M."/>
            <person name="Nolan M."/>
            <person name="Lapidus A."/>
            <person name="Lucas S."/>
            <person name="Hammon N."/>
            <person name="Deshpande S."/>
            <person name="Cheng J.F."/>
            <person name="Tapia R."/>
            <person name="Han C."/>
            <person name="Goodwin L."/>
            <person name="Pitluck S."/>
            <person name="Huntemann M."/>
            <person name="Ivanova N."/>
            <person name="Pagani I."/>
            <person name="Mavromatis K."/>
            <person name="Ovchinikova G."/>
            <person name="Pati A."/>
            <person name="Chen A."/>
            <person name="Palaniappan K."/>
            <person name="Land M."/>
            <person name="Hauser L."/>
            <person name="Brambilla E.M."/>
            <person name="Kotsyurbenko O."/>
            <person name="Rohde M."/>
            <person name="Tindall B.J."/>
            <person name="Abt B."/>
            <person name="Goker M."/>
            <person name="Detter J.C."/>
            <person name="Woyke T."/>
            <person name="Bristow J."/>
            <person name="Eisen J.A."/>
            <person name="Markowitz V."/>
            <person name="Hugenholtz P."/>
            <person name="Klenk H.P."/>
            <person name="Kyrpides N.C."/>
        </authorList>
    </citation>
    <scope>NUCLEOTIDE SEQUENCE [LARGE SCALE GENOMIC DNA]</scope>
    <source>
        <strain evidence="10">ATCC 51119 / DSM 12145 / JCM 21818 / LMG 10337 / NBRC 100064 / NCIMB 13643</strain>
    </source>
</reference>
<evidence type="ECO:0000256" key="4">
    <source>
        <dbReference type="ARBA" id="ARBA00022692"/>
    </source>
</evidence>
<keyword evidence="6 7" id="KW-0472">Membrane</keyword>
<proteinExistence type="inferred from homology"/>
<feature type="transmembrane region" description="Helical" evidence="7">
    <location>
        <begin position="20"/>
        <end position="38"/>
    </location>
</feature>
<evidence type="ECO:0000259" key="8">
    <source>
        <dbReference type="Pfam" id="PF04239"/>
    </source>
</evidence>
<reference evidence="10" key="2">
    <citation type="submission" date="2011-02" db="EMBL/GenBank/DDBJ databases">
        <title>The complete genome of Pedobacter saltans DSM 12145.</title>
        <authorList>
            <consortium name="US DOE Joint Genome Institute (JGI-PGF)"/>
            <person name="Lucas S."/>
            <person name="Copeland A."/>
            <person name="Lapidus A."/>
            <person name="Bruce D."/>
            <person name="Goodwin L."/>
            <person name="Pitluck S."/>
            <person name="Kyrpides N."/>
            <person name="Mavromatis K."/>
            <person name="Pagani I."/>
            <person name="Ivanova N."/>
            <person name="Ovchinnikova G."/>
            <person name="Lu M."/>
            <person name="Detter J.C."/>
            <person name="Han C."/>
            <person name="Land M."/>
            <person name="Hauser L."/>
            <person name="Markowitz V."/>
            <person name="Cheng J.-F."/>
            <person name="Hugenholtz P."/>
            <person name="Woyke T."/>
            <person name="Wu D."/>
            <person name="Tindall B."/>
            <person name="Pomrenke H.G."/>
            <person name="Brambilla E."/>
            <person name="Klenk H.-P."/>
            <person name="Eisen J.A."/>
        </authorList>
    </citation>
    <scope>NUCLEOTIDE SEQUENCE [LARGE SCALE GENOMIC DNA]</scope>
    <source>
        <strain evidence="10">ATCC 51119 / DSM 12145 / JCM 21818 / LMG 10337 / NBRC 100064 / NCIMB 13643</strain>
    </source>
</reference>
<dbReference type="InterPro" id="IPR007353">
    <property type="entry name" value="DUF421"/>
</dbReference>
<sequence length="231" mass="26494">MEILSDWQRILFNDLPYEFLIEIAFRCFVMFTAALITLRLTGKRGIKQLSVFELVIIISLGSAAGDPMFYEDVGLIPALAVFIFVLLFYRLLTWLSSKSEKFETFVEGKPIYIVEYGQICFNNFKREDLSTEELFMELRNQSVSHLGQVKLAILEPSGILSIYFYKPEEVKTGLCILPREYSNKLENITAAGEYGCTCCGYIVRTEPVSKLMCPNCKTYKWAVTSDEQRSQ</sequence>
<keyword evidence="4 7" id="KW-0812">Transmembrane</keyword>
<comment type="similarity">
    <text evidence="2">Belongs to the UPF0702 family.</text>
</comment>
<keyword evidence="10" id="KW-1185">Reference proteome</keyword>
<evidence type="ECO:0000256" key="5">
    <source>
        <dbReference type="ARBA" id="ARBA00022989"/>
    </source>
</evidence>
<dbReference type="STRING" id="762903.Pedsa_3433"/>
<evidence type="ECO:0000256" key="1">
    <source>
        <dbReference type="ARBA" id="ARBA00004651"/>
    </source>
</evidence>
<dbReference type="GO" id="GO:0005886">
    <property type="term" value="C:plasma membrane"/>
    <property type="evidence" value="ECO:0007669"/>
    <property type="project" value="UniProtKB-SubCell"/>
</dbReference>
<name>F0SDI4_PSESL</name>
<evidence type="ECO:0000313" key="10">
    <source>
        <dbReference type="Proteomes" id="UP000000310"/>
    </source>
</evidence>
<dbReference type="EMBL" id="CP002545">
    <property type="protein sequence ID" value="ADY53967.1"/>
    <property type="molecule type" value="Genomic_DNA"/>
</dbReference>
<feature type="transmembrane region" description="Helical" evidence="7">
    <location>
        <begin position="75"/>
        <end position="92"/>
    </location>
</feature>
<evidence type="ECO:0000256" key="3">
    <source>
        <dbReference type="ARBA" id="ARBA00022475"/>
    </source>
</evidence>
<dbReference type="PANTHER" id="PTHR34582:SF6">
    <property type="entry name" value="UPF0702 TRANSMEMBRANE PROTEIN YCAP"/>
    <property type="match status" value="1"/>
</dbReference>
<dbReference type="Proteomes" id="UP000000310">
    <property type="component" value="Chromosome"/>
</dbReference>
<protein>
    <recommendedName>
        <fullName evidence="8">YetF C-terminal domain-containing protein</fullName>
    </recommendedName>
</protein>
<evidence type="ECO:0000313" key="9">
    <source>
        <dbReference type="EMBL" id="ADY53967.1"/>
    </source>
</evidence>
<organism evidence="9 10">
    <name type="scientific">Pseudopedobacter saltans (strain ATCC 51119 / DSM 12145 / JCM 21818 / CCUG 39354 / LMG 10337 / NBRC 100064 / NCIMB 13643)</name>
    <name type="common">Pedobacter saltans</name>
    <dbReference type="NCBI Taxonomy" id="762903"/>
    <lineage>
        <taxon>Bacteria</taxon>
        <taxon>Pseudomonadati</taxon>
        <taxon>Bacteroidota</taxon>
        <taxon>Sphingobacteriia</taxon>
        <taxon>Sphingobacteriales</taxon>
        <taxon>Sphingobacteriaceae</taxon>
        <taxon>Pseudopedobacter</taxon>
    </lineage>
</organism>
<dbReference type="RefSeq" id="WP_013634450.1">
    <property type="nucleotide sequence ID" value="NC_015177.1"/>
</dbReference>